<dbReference type="Proteomes" id="UP000179840">
    <property type="component" value="Unassembled WGS sequence"/>
</dbReference>
<dbReference type="EMBL" id="LFKP01000008">
    <property type="protein sequence ID" value="OHV96197.1"/>
    <property type="molecule type" value="Genomic_DNA"/>
</dbReference>
<name>A0A1S1U6U9_9BURK</name>
<accession>A0A1S1U6U9</accession>
<comment type="caution">
    <text evidence="1">The sequence shown here is derived from an EMBL/GenBank/DDBJ whole genome shotgun (WGS) entry which is preliminary data.</text>
</comment>
<proteinExistence type="predicted"/>
<evidence type="ECO:0000313" key="2">
    <source>
        <dbReference type="Proteomes" id="UP000179840"/>
    </source>
</evidence>
<reference evidence="1 2" key="1">
    <citation type="submission" date="2015-06" db="EMBL/GenBank/DDBJ databases">
        <title>Draft genome sequencing of a biphenyl-degrading bacterium, Janthinobacterium lividum MEG1.</title>
        <authorList>
            <person name="Shimodaira J."/>
            <person name="Hatta T."/>
        </authorList>
    </citation>
    <scope>NUCLEOTIDE SEQUENCE [LARGE SCALE GENOMIC DNA]</scope>
    <source>
        <strain evidence="1 2">MEG1</strain>
    </source>
</reference>
<dbReference type="AlphaFoldDB" id="A0A1S1U6U9"/>
<protein>
    <submittedName>
        <fullName evidence="1">Uncharacterized protein</fullName>
    </submittedName>
</protein>
<dbReference type="RefSeq" id="WP_071077685.1">
    <property type="nucleotide sequence ID" value="NZ_LFKP01000008.1"/>
</dbReference>
<gene>
    <name evidence="1" type="ORF">AKG95_15435</name>
</gene>
<evidence type="ECO:0000313" key="1">
    <source>
        <dbReference type="EMBL" id="OHV96197.1"/>
    </source>
</evidence>
<sequence length="157" mass="16818">MNTTQAPAVLNAAQALAVAGFDISNLSAPAARVTFDVPVIFDADGEPVAGIKIVGKNSDEYRKESHAVRAEGYKKSAKRKTAIDASTDEGADQLVHVIDDNQKRLAVAVAVDWYGFTSNGAPAAFDKDMIAAAFDKYPTWQDRVTTALENDANFLKV</sequence>
<organism evidence="1 2">
    <name type="scientific">Janthinobacterium lividum</name>
    <dbReference type="NCBI Taxonomy" id="29581"/>
    <lineage>
        <taxon>Bacteria</taxon>
        <taxon>Pseudomonadati</taxon>
        <taxon>Pseudomonadota</taxon>
        <taxon>Betaproteobacteria</taxon>
        <taxon>Burkholderiales</taxon>
        <taxon>Oxalobacteraceae</taxon>
        <taxon>Janthinobacterium</taxon>
    </lineage>
</organism>